<sequence length="56" mass="6544">MFLQKINYKSPVQVYLNWALFTRCILLTQWKLQASSMMGTSYAALNLHQWGEKSGF</sequence>
<accession>A1ZQU1</accession>
<proteinExistence type="predicted"/>
<gene>
    <name evidence="1" type="ORF">M23134_06556</name>
</gene>
<evidence type="ECO:0000313" key="2">
    <source>
        <dbReference type="Proteomes" id="UP000004095"/>
    </source>
</evidence>
<evidence type="ECO:0000313" key="1">
    <source>
        <dbReference type="EMBL" id="EAY27246.1"/>
    </source>
</evidence>
<organism evidence="1 2">
    <name type="scientific">Microscilla marina ATCC 23134</name>
    <dbReference type="NCBI Taxonomy" id="313606"/>
    <lineage>
        <taxon>Bacteria</taxon>
        <taxon>Pseudomonadati</taxon>
        <taxon>Bacteroidota</taxon>
        <taxon>Cytophagia</taxon>
        <taxon>Cytophagales</taxon>
        <taxon>Microscillaceae</taxon>
        <taxon>Microscilla</taxon>
    </lineage>
</organism>
<dbReference type="AlphaFoldDB" id="A1ZQU1"/>
<keyword evidence="2" id="KW-1185">Reference proteome</keyword>
<protein>
    <submittedName>
        <fullName evidence="1">Uncharacterized protein</fullName>
    </submittedName>
</protein>
<dbReference type="EMBL" id="AAWS01000025">
    <property type="protein sequence ID" value="EAY27246.1"/>
    <property type="molecule type" value="Genomic_DNA"/>
</dbReference>
<comment type="caution">
    <text evidence="1">The sequence shown here is derived from an EMBL/GenBank/DDBJ whole genome shotgun (WGS) entry which is preliminary data.</text>
</comment>
<dbReference type="Proteomes" id="UP000004095">
    <property type="component" value="Unassembled WGS sequence"/>
</dbReference>
<reference evidence="1 2" key="1">
    <citation type="submission" date="2007-01" db="EMBL/GenBank/DDBJ databases">
        <authorList>
            <person name="Haygood M."/>
            <person name="Podell S."/>
            <person name="Anderson C."/>
            <person name="Hopkinson B."/>
            <person name="Roe K."/>
            <person name="Barbeau K."/>
            <person name="Gaasterland T."/>
            <person name="Ferriera S."/>
            <person name="Johnson J."/>
            <person name="Kravitz S."/>
            <person name="Beeson K."/>
            <person name="Sutton G."/>
            <person name="Rogers Y.-H."/>
            <person name="Friedman R."/>
            <person name="Frazier M."/>
            <person name="Venter J.C."/>
        </authorList>
    </citation>
    <scope>NUCLEOTIDE SEQUENCE [LARGE SCALE GENOMIC DNA]</scope>
    <source>
        <strain evidence="1 2">ATCC 23134</strain>
    </source>
</reference>
<name>A1ZQU1_MICM2</name>